<dbReference type="AlphaFoldDB" id="A0A4Q5MX03"/>
<dbReference type="Proteomes" id="UP000293764">
    <property type="component" value="Unassembled WGS sequence"/>
</dbReference>
<dbReference type="PROSITE" id="PS00512">
    <property type="entry name" value="ALPHA_GALACTOSIDASE"/>
    <property type="match status" value="1"/>
</dbReference>
<keyword evidence="10" id="KW-1185">Reference proteome</keyword>
<dbReference type="PANTHER" id="PTHR43053">
    <property type="entry name" value="GLYCOSIDASE FAMILY 31"/>
    <property type="match status" value="1"/>
</dbReference>
<keyword evidence="4 5" id="KW-0326">Glycosidase</keyword>
<feature type="domain" description="Glycosyl hydrolase family 36 N-terminal" evidence="8">
    <location>
        <begin position="28"/>
        <end position="272"/>
    </location>
</feature>
<evidence type="ECO:0000259" key="8">
    <source>
        <dbReference type="Pfam" id="PF16875"/>
    </source>
</evidence>
<dbReference type="Pfam" id="PF02065">
    <property type="entry name" value="Melibiase"/>
    <property type="match status" value="1"/>
</dbReference>
<dbReference type="GO" id="GO:0016052">
    <property type="term" value="P:carbohydrate catabolic process"/>
    <property type="evidence" value="ECO:0007669"/>
    <property type="project" value="InterPro"/>
</dbReference>
<gene>
    <name evidence="9" type="ORF">EUA98_15170</name>
</gene>
<comment type="catalytic activity">
    <reaction evidence="1 5">
        <text>Hydrolysis of terminal, non-reducing alpha-D-galactose residues in alpha-D-galactosides, including galactose oligosaccharides, galactomannans and galactolipids.</text>
        <dbReference type="EC" id="3.2.1.22"/>
    </reaction>
</comment>
<dbReference type="Pfam" id="PF16875">
    <property type="entry name" value="Glyco_hydro_36N"/>
    <property type="match status" value="1"/>
</dbReference>
<dbReference type="InterPro" id="IPR038417">
    <property type="entry name" value="Alpga-gal_N_sf"/>
</dbReference>
<keyword evidence="3 5" id="KW-0378">Hydrolase</keyword>
<evidence type="ECO:0000256" key="6">
    <source>
        <dbReference type="PIRSR" id="PIRSR005536-1"/>
    </source>
</evidence>
<dbReference type="InterPro" id="IPR002252">
    <property type="entry name" value="Glyco_hydro_36"/>
</dbReference>
<evidence type="ECO:0000256" key="2">
    <source>
        <dbReference type="ARBA" id="ARBA00012755"/>
    </source>
</evidence>
<dbReference type="InterPro" id="IPR017853">
    <property type="entry name" value="GH"/>
</dbReference>
<comment type="similarity">
    <text evidence="5">Belongs to the glycosyl hydrolase.</text>
</comment>
<dbReference type="PIRSF" id="PIRSF005536">
    <property type="entry name" value="Agal"/>
    <property type="match status" value="1"/>
</dbReference>
<dbReference type="EMBL" id="SDWW01000041">
    <property type="protein sequence ID" value="RYV50129.1"/>
    <property type="molecule type" value="Genomic_DNA"/>
</dbReference>
<dbReference type="FunFam" id="3.20.20.70:FF:000118">
    <property type="entry name" value="Alpha-galactosidase"/>
    <property type="match status" value="1"/>
</dbReference>
<sequence length="732" mass="78871">MPDGCPASILHLRAGGTSVVVDARGESLPRIVHWGADLGDLAPDLLASLVDAQAPQRVSGSTDQTPSASLLPEQSSGWLGTPGLTGHRHGAAFSTALRTTAVRTTAVRTTAVRTTGSPDAPGIVVEAIDPAAELAVTLELEVTAAGLVRQRATVRNLGAQTFELTGVLATFPVPDAATELLDLTGRHLRERSPQRQRWDVGTHLREGRRGRPGADSSLLLVAGEEGFGARSGRVWGVHLAWSGNQRLLAERTISGVSFLAAGELLLAGEILLAPDERYESPWVFGSHGDGLDELATRFHEHLRARPEHPRGPRPVTLNVWEAVYFDHDLTRLTALAEAAATVGVERFVLDDGWFSHRRDDSAGLGDWYVDADVWPDGLAPLITRVRGLGMEFGLWVEPEMVNPDSDLARAHPDWILQTGGRTPPSARNQQVLDLGRPEAYDHILERLDALLAENDIAYLKWDHNRDLIDAGHGPRGVAGVHGQTAALYALLAELRRRHPDVEIESCASGGARVDLGILQFTQRVWASDCIDPLERDQIQRWTELLVPPEMIGAHIGSPVSHTTGRTHALDFRAAAAFFGHLGIEWDLTTATGDELARLAEWVAAHRAHRALLHSGVVVHADQPDPALRLHGVVAPDGGEAIYALTQRETSVCYPTGSVTLPGLAADATYEVRPLAPGDQIVGTGQSALPWWGTGVRSTGRALAVVGLRAPVLFPERSVLLHARRIDPGAELR</sequence>
<dbReference type="Gene3D" id="2.70.98.60">
    <property type="entry name" value="alpha-galactosidase from lactobacil brevis"/>
    <property type="match status" value="1"/>
</dbReference>
<protein>
    <recommendedName>
        <fullName evidence="2 5">Alpha-galactosidase</fullName>
        <ecNumber evidence="2 5">3.2.1.22</ecNumber>
    </recommendedName>
</protein>
<dbReference type="PRINTS" id="PR00743">
    <property type="entry name" value="GLHYDRLASE36"/>
</dbReference>
<dbReference type="Gene3D" id="3.20.20.70">
    <property type="entry name" value="Aldolase class I"/>
    <property type="match status" value="1"/>
</dbReference>
<feature type="region of interest" description="Disordered" evidence="7">
    <location>
        <begin position="56"/>
        <end position="76"/>
    </location>
</feature>
<dbReference type="PANTHER" id="PTHR43053:SF3">
    <property type="entry name" value="ALPHA-GALACTOSIDASE C-RELATED"/>
    <property type="match status" value="1"/>
</dbReference>
<dbReference type="EC" id="3.2.1.22" evidence="2 5"/>
<proteinExistence type="inferred from homology"/>
<dbReference type="GO" id="GO:0004557">
    <property type="term" value="F:alpha-galactosidase activity"/>
    <property type="evidence" value="ECO:0007669"/>
    <property type="project" value="UniProtKB-UniRule"/>
</dbReference>
<accession>A0A4Q5MX03</accession>
<comment type="caution">
    <text evidence="9">The sequence shown here is derived from an EMBL/GenBank/DDBJ whole genome shotgun (WGS) entry which is preliminary data.</text>
</comment>
<name>A0A4Q5MX03_9MICO</name>
<evidence type="ECO:0000256" key="4">
    <source>
        <dbReference type="ARBA" id="ARBA00023295"/>
    </source>
</evidence>
<dbReference type="OrthoDB" id="9758822at2"/>
<dbReference type="InterPro" id="IPR050985">
    <property type="entry name" value="Alpha-glycosidase_related"/>
</dbReference>
<organism evidence="9 10">
    <name type="scientific">Pengzhenrongella frigida</name>
    <dbReference type="NCBI Taxonomy" id="1259133"/>
    <lineage>
        <taxon>Bacteria</taxon>
        <taxon>Bacillati</taxon>
        <taxon>Actinomycetota</taxon>
        <taxon>Actinomycetes</taxon>
        <taxon>Micrococcales</taxon>
        <taxon>Pengzhenrongella</taxon>
    </lineage>
</organism>
<evidence type="ECO:0000313" key="9">
    <source>
        <dbReference type="EMBL" id="RYV50129.1"/>
    </source>
</evidence>
<evidence type="ECO:0000256" key="1">
    <source>
        <dbReference type="ARBA" id="ARBA00001255"/>
    </source>
</evidence>
<evidence type="ECO:0000256" key="3">
    <source>
        <dbReference type="ARBA" id="ARBA00022801"/>
    </source>
</evidence>
<dbReference type="CDD" id="cd14791">
    <property type="entry name" value="GH36"/>
    <property type="match status" value="1"/>
</dbReference>
<feature type="active site" description="Nucleophile" evidence="6">
    <location>
        <position position="462"/>
    </location>
</feature>
<evidence type="ECO:0000256" key="5">
    <source>
        <dbReference type="PIRNR" id="PIRNR005536"/>
    </source>
</evidence>
<dbReference type="RefSeq" id="WP_130103534.1">
    <property type="nucleotide sequence ID" value="NZ_SDWW01000041.1"/>
</dbReference>
<dbReference type="InterPro" id="IPR000111">
    <property type="entry name" value="Glyco_hydro_27/36_CS"/>
</dbReference>
<dbReference type="InterPro" id="IPR031704">
    <property type="entry name" value="Glyco_hydro_36_N"/>
</dbReference>
<evidence type="ECO:0000256" key="7">
    <source>
        <dbReference type="SAM" id="MobiDB-lite"/>
    </source>
</evidence>
<evidence type="ECO:0000313" key="10">
    <source>
        <dbReference type="Proteomes" id="UP000293764"/>
    </source>
</evidence>
<feature type="active site" description="Proton donor" evidence="6">
    <location>
        <position position="528"/>
    </location>
</feature>
<dbReference type="InterPro" id="IPR013785">
    <property type="entry name" value="Aldolase_TIM"/>
</dbReference>
<dbReference type="SUPFAM" id="SSF51445">
    <property type="entry name" value="(Trans)glycosidases"/>
    <property type="match status" value="1"/>
</dbReference>
<reference evidence="9 10" key="1">
    <citation type="submission" date="2019-01" db="EMBL/GenBank/DDBJ databases">
        <title>Novel species of Cellulomonas.</title>
        <authorList>
            <person name="Liu Q."/>
            <person name="Xin Y.-H."/>
        </authorList>
    </citation>
    <scope>NUCLEOTIDE SEQUENCE [LARGE SCALE GENOMIC DNA]</scope>
    <source>
        <strain evidence="9 10">HLT2-17</strain>
    </source>
</reference>